<protein>
    <submittedName>
        <fullName evidence="1">Uncharacterized protein</fullName>
    </submittedName>
</protein>
<name>A0A238ZRT9_9ACTN</name>
<reference evidence="1 2" key="1">
    <citation type="submission" date="2017-06" db="EMBL/GenBank/DDBJ databases">
        <authorList>
            <person name="Kim H.J."/>
            <person name="Triplett B.A."/>
        </authorList>
    </citation>
    <scope>NUCLEOTIDE SEQUENCE [LARGE SCALE GENOMIC DNA]</scope>
    <source>
        <strain evidence="1 2">DSM 44272</strain>
    </source>
</reference>
<evidence type="ECO:0000313" key="2">
    <source>
        <dbReference type="Proteomes" id="UP000198403"/>
    </source>
</evidence>
<proteinExistence type="predicted"/>
<evidence type="ECO:0000313" key="1">
    <source>
        <dbReference type="EMBL" id="SNR85909.1"/>
    </source>
</evidence>
<dbReference type="OrthoDB" id="5178157at2"/>
<organism evidence="1 2">
    <name type="scientific">Blastococcus mobilis</name>
    <dbReference type="NCBI Taxonomy" id="1938746"/>
    <lineage>
        <taxon>Bacteria</taxon>
        <taxon>Bacillati</taxon>
        <taxon>Actinomycetota</taxon>
        <taxon>Actinomycetes</taxon>
        <taxon>Geodermatophilales</taxon>
        <taxon>Geodermatophilaceae</taxon>
        <taxon>Blastococcus</taxon>
    </lineage>
</organism>
<sequence length="443" mass="46728">MTVAIPAQRGSNEPVTVLDDQLVIRHLRLDHPETVALAARELAEHGPEALTDTVSAALVVGMVAAGLQRSGGNHAAVMQRALAGFDRALEQRATDTLTQLDGLLNQVTASEQATRQAAEAALADLPRRIEQGLAAALTGGAGDVREAVRQAAVTAQREALGQLESVVRTHSDSVRSVVSTENPASPLSALRRDLTAAVDGARRELGEGLAALQALVQAQQAGQAAARKNSAAVGKDWEDRVAVGVASWAQATGDLIEHVGSQPAPGTTRRVGDVLVRIITSTSTRPVLIVEAKRRQRRPSMRAFRDELNDALRVRGAHSALAVVETADDVPGPGSWARVDRTCWVVAADRPELLTLVLGIVRELTILAAAQTGADSSVDIGRARTAVDHLLDLLSRFDDVSKHVSTAEKTLTNIRATADGLRQALTVQIQDAHHALRAGTQGG</sequence>
<accession>A0A238ZRT9</accession>
<dbReference type="AlphaFoldDB" id="A0A238ZRT9"/>
<dbReference type="EMBL" id="FZNO01000032">
    <property type="protein sequence ID" value="SNR85909.1"/>
    <property type="molecule type" value="Genomic_DNA"/>
</dbReference>
<dbReference type="RefSeq" id="WP_089338553.1">
    <property type="nucleotide sequence ID" value="NZ_FZNO01000032.1"/>
</dbReference>
<keyword evidence="2" id="KW-1185">Reference proteome</keyword>
<dbReference type="Proteomes" id="UP000198403">
    <property type="component" value="Unassembled WGS sequence"/>
</dbReference>
<gene>
    <name evidence="1" type="ORF">SAMN06272737_13215</name>
</gene>